<dbReference type="PANTHER" id="PTHR33304">
    <property type="match status" value="1"/>
</dbReference>
<keyword evidence="3" id="KW-0862">Zinc</keyword>
<evidence type="ECO:0000259" key="7">
    <source>
        <dbReference type="SMART" id="SM00249"/>
    </source>
</evidence>
<keyword evidence="9" id="KW-1185">Reference proteome</keyword>
<dbReference type="InterPro" id="IPR049914">
    <property type="entry name" value="PHD1-3/5-6"/>
</dbReference>
<evidence type="ECO:0000256" key="6">
    <source>
        <dbReference type="SAM" id="MobiDB-lite"/>
    </source>
</evidence>
<evidence type="ECO:0000256" key="4">
    <source>
        <dbReference type="ARBA" id="ARBA00023015"/>
    </source>
</evidence>
<dbReference type="Pfam" id="PF23121">
    <property type="entry name" value="SPOC_AIPP2"/>
    <property type="match status" value="1"/>
</dbReference>
<dbReference type="InterPro" id="IPR056280">
    <property type="entry name" value="AIPP2-like_SPOC"/>
</dbReference>
<evidence type="ECO:0000313" key="8">
    <source>
        <dbReference type="EMBL" id="KAH9322164.1"/>
    </source>
</evidence>
<proteinExistence type="predicted"/>
<reference evidence="8 9" key="1">
    <citation type="journal article" date="2021" name="Nat. Plants">
        <title>The Taxus genome provides insights into paclitaxel biosynthesis.</title>
        <authorList>
            <person name="Xiong X."/>
            <person name="Gou J."/>
            <person name="Liao Q."/>
            <person name="Li Y."/>
            <person name="Zhou Q."/>
            <person name="Bi G."/>
            <person name="Li C."/>
            <person name="Du R."/>
            <person name="Wang X."/>
            <person name="Sun T."/>
            <person name="Guo L."/>
            <person name="Liang H."/>
            <person name="Lu P."/>
            <person name="Wu Y."/>
            <person name="Zhang Z."/>
            <person name="Ro D.K."/>
            <person name="Shang Y."/>
            <person name="Huang S."/>
            <person name="Yan J."/>
        </authorList>
    </citation>
    <scope>NUCLEOTIDE SEQUENCE [LARGE SCALE GENOMIC DNA]</scope>
    <source>
        <strain evidence="8">Ta-2019</strain>
    </source>
</reference>
<dbReference type="GO" id="GO:0140566">
    <property type="term" value="F:histone reader activity"/>
    <property type="evidence" value="ECO:0007669"/>
    <property type="project" value="InterPro"/>
</dbReference>
<dbReference type="GO" id="GO:0034244">
    <property type="term" value="P:negative regulation of transcription elongation by RNA polymerase II"/>
    <property type="evidence" value="ECO:0007669"/>
    <property type="project" value="InterPro"/>
</dbReference>
<feature type="compositionally biased region" description="Polar residues" evidence="6">
    <location>
        <begin position="509"/>
        <end position="521"/>
    </location>
</feature>
<feature type="non-terminal residue" evidence="8">
    <location>
        <position position="1"/>
    </location>
</feature>
<feature type="domain" description="Zinc finger PHD-type" evidence="7">
    <location>
        <begin position="111"/>
        <end position="158"/>
    </location>
</feature>
<evidence type="ECO:0000313" key="9">
    <source>
        <dbReference type="Proteomes" id="UP000824469"/>
    </source>
</evidence>
<feature type="region of interest" description="Disordered" evidence="6">
    <location>
        <begin position="437"/>
        <end position="466"/>
    </location>
</feature>
<evidence type="ECO:0000256" key="2">
    <source>
        <dbReference type="ARBA" id="ARBA00022771"/>
    </source>
</evidence>
<sequence>MEQMDTDSVPKATGVSNVTSALDPIPKSIPVSCEAIEGTASFASNNMRGKSPWENMHLAAPYSGLEDANSNDIHVTDGKVSLGCKNLEDHVLPSESTIANTTADDMNDVKVCDICGNVGYEEMLVICSDCSKGAEHIYCMQTLLYGIPEEDWFCDDCKLKCKERDERKAVIDSPPLFSFSQGIEKQVGNENSALKISSSGQMQKNAHKSAVLGKRQRGDSNEARANKKQMIECDNVRVNISQLLVHRNRSCKLQATIRADSCGGLPQINIPVSPYTRDGSSKISEGKFDSCTMASLANKNSMPRSFSRENSFKAAETAKVKFLPTHTVASLCSGMALRESSKFTDVDGLSGAACSQTSIADSRQVSSRGSFIPMTGSVSPLANKPGLRSSFRPSSAYSCLKSAGLSKSEDAFPSFLLSSRLNTHRGHSNLGSSKEAINGNGQLGLTGNSSGTLGNTRSNSSRNCVPVSSNYSKEYKTIAPGTDEVNGILKHSSGMFTFSSSIVEKSVADISSQPGLDSGSSKPDELMPTKGNSHLRSQSAEKCSTVLTEVLQPEKLICEELKGYVMAKESPEGLILTKRAGEGLVFIEHPNVLDSDEEDPGGMKPMKGINNTSKLTHQKIGIQLASSVMVEDDRVLTPSVLSRGTELLEDKAVSGVPKERSPKVEGSLLIKEPELLTLSKQDCKCPDPATPEDKITATVGEDPKLSILNKKLEPGSLDNQTNDKGTLQTSTNLSLHKDIANDLSSTLHDTTSAFRFKSTPVSLMNDSNLVEASQTSAALLRTKQNIFAEMVLGRNDGKMEVKSTSNVIVRGSSDSSTYISIEANTKPTNGPYEDPSSLGGILDKDFLPTSIPHEFGREVLMATHSDKPTIQPSDITVSSSALVQTPVHIPSKNYAMGVPLQGMFGFSWQKLSSWPEFPFLWRGSFEIIDKISGHQIFDGMQAHPSNKASPKVYEVSKKFPSQLLLEQVQRCDAWPKRFQNSPPTDEDIALYILPVEIESCKIQYFELLEATIKQDLTLRVYLEFAELLIFSSKQLPESYHRYNGQMYLWGVFRGGKKTHLADPHQQFPGYYNDGSNVVQPTPTSLLMKNNNSSPRKLTSFNTSGCSEGEEDMDVDMEGGREIGMAETPAPRPESQPANVIESITMKTSVLSNSKPMLTHHENFKSGSCMPFEQGGLSSVASWSDSVKNFRKFTERKEGIDADIEGVREIEMAGWPKSRSESQLANLIESSATRTSVLSNSKPILSCHDNSKPGRCVPFEQGCLSSIAPCSVSAKILGKIPPYILSTSYAIDAERKNGQPSTYDANNGLDFPPGFELPPVFHHSSAVSRNNSGKHMEAMLKNMNNFGVKLQGRELPPRLGLPNDKMESSDKNMTFGFSSQGCNCPPGTLLESEEFPPGFNPASLKPPVSSPGCLPGLELAPMKSLVSSPDCPLGLEPAFMKTLMTLPVCPPTLKPAYMKPLVSSTECPPLLEVALVKCSVNSLDASPYLEPTSIKPLVSSPDCPPGLEPACIKPLLSSPECPPGLEITSTMPLVSSAECSADLEVASVTCPDCLPSLEPTVGNSRFSLPFSHDTDPANRMLNPFSSECPPGFESALGSCPLTSSDHPPCFESGSWKSLFTSSDPHENMTLKQPQ</sequence>
<dbReference type="PANTHER" id="PTHR33304:SF9">
    <property type="entry name" value="RING_FYVE_PHD ZINC FINGER SUPERFAMILY PROTEIN"/>
    <property type="match status" value="1"/>
</dbReference>
<dbReference type="Gene3D" id="3.30.40.10">
    <property type="entry name" value="Zinc/RING finger domain, C3HC4 (zinc finger)"/>
    <property type="match status" value="1"/>
</dbReference>
<dbReference type="SUPFAM" id="SSF57903">
    <property type="entry name" value="FYVE/PHD zinc finger"/>
    <property type="match status" value="1"/>
</dbReference>
<keyword evidence="2" id="KW-0863">Zinc-finger</keyword>
<evidence type="ECO:0000256" key="5">
    <source>
        <dbReference type="ARBA" id="ARBA00023163"/>
    </source>
</evidence>
<feature type="region of interest" description="Disordered" evidence="6">
    <location>
        <begin position="207"/>
        <end position="226"/>
    </location>
</feature>
<feature type="region of interest" description="Disordered" evidence="6">
    <location>
        <begin position="509"/>
        <end position="538"/>
    </location>
</feature>
<evidence type="ECO:0000256" key="3">
    <source>
        <dbReference type="ARBA" id="ARBA00022833"/>
    </source>
</evidence>
<keyword evidence="5" id="KW-0804">Transcription</keyword>
<protein>
    <recommendedName>
        <fullName evidence="7">Zinc finger PHD-type domain-containing protein</fullName>
    </recommendedName>
</protein>
<dbReference type="SMART" id="SM00249">
    <property type="entry name" value="PHD"/>
    <property type="match status" value="1"/>
</dbReference>
<keyword evidence="1" id="KW-0479">Metal-binding</keyword>
<feature type="region of interest" description="Disordered" evidence="6">
    <location>
        <begin position="1088"/>
        <end position="1110"/>
    </location>
</feature>
<gene>
    <name evidence="8" type="ORF">KI387_016803</name>
</gene>
<dbReference type="InterPro" id="IPR011011">
    <property type="entry name" value="Znf_FYVE_PHD"/>
</dbReference>
<accession>A0AA38GF75</accession>
<dbReference type="InterPro" id="IPR001965">
    <property type="entry name" value="Znf_PHD"/>
</dbReference>
<feature type="compositionally biased region" description="Polar residues" evidence="6">
    <location>
        <begin position="1088"/>
        <end position="1105"/>
    </location>
</feature>
<dbReference type="EMBL" id="JAHRHJ020000003">
    <property type="protein sequence ID" value="KAH9322164.1"/>
    <property type="molecule type" value="Genomic_DNA"/>
</dbReference>
<dbReference type="GO" id="GO:0008270">
    <property type="term" value="F:zinc ion binding"/>
    <property type="evidence" value="ECO:0007669"/>
    <property type="project" value="UniProtKB-KW"/>
</dbReference>
<feature type="region of interest" description="Disordered" evidence="6">
    <location>
        <begin position="1"/>
        <end position="21"/>
    </location>
</feature>
<feature type="compositionally biased region" description="Low complexity" evidence="6">
    <location>
        <begin position="438"/>
        <end position="461"/>
    </location>
</feature>
<dbReference type="Proteomes" id="UP000824469">
    <property type="component" value="Unassembled WGS sequence"/>
</dbReference>
<evidence type="ECO:0000256" key="1">
    <source>
        <dbReference type="ARBA" id="ARBA00022723"/>
    </source>
</evidence>
<dbReference type="InterPro" id="IPR013083">
    <property type="entry name" value="Znf_RING/FYVE/PHD"/>
</dbReference>
<feature type="compositionally biased region" description="Basic and acidic residues" evidence="6">
    <location>
        <begin position="216"/>
        <end position="226"/>
    </location>
</feature>
<comment type="caution">
    <text evidence="8">The sequence shown here is derived from an EMBL/GenBank/DDBJ whole genome shotgun (WGS) entry which is preliminary data.</text>
</comment>
<name>A0AA38GF75_TAXCH</name>
<organism evidence="8 9">
    <name type="scientific">Taxus chinensis</name>
    <name type="common">Chinese yew</name>
    <name type="synonym">Taxus wallichiana var. chinensis</name>
    <dbReference type="NCBI Taxonomy" id="29808"/>
    <lineage>
        <taxon>Eukaryota</taxon>
        <taxon>Viridiplantae</taxon>
        <taxon>Streptophyta</taxon>
        <taxon>Embryophyta</taxon>
        <taxon>Tracheophyta</taxon>
        <taxon>Spermatophyta</taxon>
        <taxon>Pinopsida</taxon>
        <taxon>Pinidae</taxon>
        <taxon>Conifers II</taxon>
        <taxon>Cupressales</taxon>
        <taxon>Taxaceae</taxon>
        <taxon>Taxus</taxon>
    </lineage>
</organism>
<keyword evidence="4" id="KW-0805">Transcription regulation</keyword>
<dbReference type="OMA" id="RCDAWPK"/>